<dbReference type="AlphaFoldDB" id="W2SF40"/>
<organism evidence="1 2">
    <name type="scientific">Necator americanus</name>
    <name type="common">Human hookworm</name>
    <dbReference type="NCBI Taxonomy" id="51031"/>
    <lineage>
        <taxon>Eukaryota</taxon>
        <taxon>Metazoa</taxon>
        <taxon>Ecdysozoa</taxon>
        <taxon>Nematoda</taxon>
        <taxon>Chromadorea</taxon>
        <taxon>Rhabditida</taxon>
        <taxon>Rhabditina</taxon>
        <taxon>Rhabditomorpha</taxon>
        <taxon>Strongyloidea</taxon>
        <taxon>Ancylostomatidae</taxon>
        <taxon>Bunostominae</taxon>
        <taxon>Necator</taxon>
    </lineage>
</organism>
<reference evidence="2" key="1">
    <citation type="journal article" date="2014" name="Nat. Genet.">
        <title>Genome of the human hookworm Necator americanus.</title>
        <authorList>
            <person name="Tang Y.T."/>
            <person name="Gao X."/>
            <person name="Rosa B.A."/>
            <person name="Abubucker S."/>
            <person name="Hallsworth-Pepin K."/>
            <person name="Martin J."/>
            <person name="Tyagi R."/>
            <person name="Heizer E."/>
            <person name="Zhang X."/>
            <person name="Bhonagiri-Palsikar V."/>
            <person name="Minx P."/>
            <person name="Warren W.C."/>
            <person name="Wang Q."/>
            <person name="Zhan B."/>
            <person name="Hotez P.J."/>
            <person name="Sternberg P.W."/>
            <person name="Dougall A."/>
            <person name="Gaze S.T."/>
            <person name="Mulvenna J."/>
            <person name="Sotillo J."/>
            <person name="Ranganathan S."/>
            <person name="Rabelo E.M."/>
            <person name="Wilson R.K."/>
            <person name="Felgner P.L."/>
            <person name="Bethony J."/>
            <person name="Hawdon J.M."/>
            <person name="Gasser R.B."/>
            <person name="Loukas A."/>
            <person name="Mitreva M."/>
        </authorList>
    </citation>
    <scope>NUCLEOTIDE SEQUENCE [LARGE SCALE GENOMIC DNA]</scope>
</reference>
<dbReference type="OrthoDB" id="5832721at2759"/>
<gene>
    <name evidence="1" type="ORF">NECAME_05715</name>
</gene>
<evidence type="ECO:0000313" key="2">
    <source>
        <dbReference type="Proteomes" id="UP000053676"/>
    </source>
</evidence>
<evidence type="ECO:0000313" key="1">
    <source>
        <dbReference type="EMBL" id="ETN68234.1"/>
    </source>
</evidence>
<keyword evidence="2" id="KW-1185">Reference proteome</keyword>
<accession>W2SF40</accession>
<protein>
    <submittedName>
        <fullName evidence="1">Uncharacterized protein</fullName>
    </submittedName>
</protein>
<dbReference type="EMBL" id="KI669304">
    <property type="protein sequence ID" value="ETN68234.1"/>
    <property type="molecule type" value="Genomic_DNA"/>
</dbReference>
<name>W2SF40_NECAM</name>
<sequence length="184" mass="20964">MRCIDPQEVALLTYSDVLPIFGWTIRDISSDANWYVEAADKDVMVDFVQEVHKKIFMDFGRDIHWPGFTITDITSHNLREILKKHIRRVLSKEQETSEKTKIISEETPVSRSFAFATLGLSSFPENLDAPYVLCADDPIDATCLSFPFSEAELVPTARCGSKTMMPLSEETEKAFEFENSDKEN</sequence>
<dbReference type="Proteomes" id="UP000053676">
    <property type="component" value="Unassembled WGS sequence"/>
</dbReference>
<proteinExistence type="predicted"/>
<dbReference type="KEGG" id="nai:NECAME_05715"/>